<dbReference type="AlphaFoldDB" id="A0A318HMA4"/>
<reference evidence="1 2" key="2">
    <citation type="submission" date="2018-06" db="EMBL/GenBank/DDBJ databases">
        <title>Sequencing of bacterial isolates from soil warming experiment in Harvard Forest, Massachusetts, USA.</title>
        <authorList>
            <person name="Deangelis K.PhD."/>
        </authorList>
    </citation>
    <scope>NUCLEOTIDE SEQUENCE [LARGE SCALE GENOMIC DNA]</scope>
    <source>
        <strain evidence="1 2">GAS496</strain>
    </source>
</reference>
<dbReference type="RefSeq" id="WP_110316008.1">
    <property type="nucleotide sequence ID" value="NZ_QJJU01000005.1"/>
</dbReference>
<name>A0A318HMA4_9MYCO</name>
<comment type="caution">
    <text evidence="1">The sequence shown here is derived from an EMBL/GenBank/DDBJ whole genome shotgun (WGS) entry which is preliminary data.</text>
</comment>
<evidence type="ECO:0000313" key="1">
    <source>
        <dbReference type="EMBL" id="PXX09909.1"/>
    </source>
</evidence>
<keyword evidence="2" id="KW-1185">Reference proteome</keyword>
<dbReference type="EMBL" id="QJJU01000005">
    <property type="protein sequence ID" value="PXX09909.1"/>
    <property type="molecule type" value="Genomic_DNA"/>
</dbReference>
<evidence type="ECO:0000313" key="2">
    <source>
        <dbReference type="Proteomes" id="UP000247781"/>
    </source>
</evidence>
<protein>
    <submittedName>
        <fullName evidence="1">Uncharacterized protein</fullName>
    </submittedName>
</protein>
<proteinExistence type="predicted"/>
<organism evidence="1 2">
    <name type="scientific">Mycolicibacterium moriokaense</name>
    <dbReference type="NCBI Taxonomy" id="39691"/>
    <lineage>
        <taxon>Bacteria</taxon>
        <taxon>Bacillati</taxon>
        <taxon>Actinomycetota</taxon>
        <taxon>Actinomycetes</taxon>
        <taxon>Mycobacteriales</taxon>
        <taxon>Mycobacteriaceae</taxon>
        <taxon>Mycolicibacterium</taxon>
    </lineage>
</organism>
<dbReference type="Proteomes" id="UP000247781">
    <property type="component" value="Unassembled WGS sequence"/>
</dbReference>
<gene>
    <name evidence="1" type="ORF">C8E89_105263</name>
</gene>
<reference evidence="2" key="1">
    <citation type="submission" date="2018-05" db="EMBL/GenBank/DDBJ databases">
        <authorList>
            <person name="Deangelis K."/>
            <person name="Huntemann M."/>
            <person name="Clum A."/>
            <person name="Pillay M."/>
            <person name="Palaniappan K."/>
            <person name="Varghese N."/>
            <person name="Mikhailova N."/>
            <person name="Stamatis D."/>
            <person name="Reddy T."/>
            <person name="Daum C."/>
            <person name="Shapiro N."/>
            <person name="Ivanova N."/>
            <person name="Kyrpides N."/>
            <person name="Woyke T."/>
        </authorList>
    </citation>
    <scope>NUCLEOTIDE SEQUENCE [LARGE SCALE GENOMIC DNA]</scope>
    <source>
        <strain evidence="2">GAS496</strain>
    </source>
</reference>
<accession>A0A318HMA4</accession>
<sequence>MASPIVPPIVVAAASECWFFRSGEDALATGIPAGAKVFDATGQRLENAGADLSVARGDQNSDDELAEILSAWLRHADAIRWSVADWPLDSLLQCAVEHAGWSDRASNRRKTLHHWLIFVPRTLFRLGINNPRELFRVALDLFRNR</sequence>